<dbReference type="EnsemblMetazoa" id="XM_014385060.2">
    <property type="protein sequence ID" value="XP_014240546.1"/>
    <property type="gene ID" value="LOC106661565"/>
</dbReference>
<keyword evidence="2" id="KW-1185">Reference proteome</keyword>
<dbReference type="InterPro" id="IPR029068">
    <property type="entry name" value="Glyas_Bleomycin-R_OHBP_Dase"/>
</dbReference>
<dbReference type="Proteomes" id="UP000494040">
    <property type="component" value="Unassembled WGS sequence"/>
</dbReference>
<dbReference type="KEGG" id="clec:106661565"/>
<evidence type="ECO:0008006" key="3">
    <source>
        <dbReference type="Google" id="ProtNLM"/>
    </source>
</evidence>
<sequence length="306" mass="35449">MSVKIVQYTFQAQQPWYLASFYRDTLGMKVLRHEEYFDYCQSTKCEGIYLQAWSKTVFGYFPEHKSFTLEVHCCMNTGPPLKEYQLVGFTIKSSEILKRAKVLDEPIYQKKHKFILNDSDGRQFVVLKKRKKPNKDPLVKITLRSTNLKKTLDYWHCQLGMLIFSKKKRSVVVGYNVKGVKLKFVLATKQIYRGKGYLKIAAPLSFIQKLGEAMKTSNNVITMPLTHLRVNNLVAVNFMLLSDPDAHLICFIDDKGFEKMAVANPNANKLLNAYIDRQSRMKKLESLSEENFQKVQEQNKSDSSFP</sequence>
<organism evidence="1 2">
    <name type="scientific">Cimex lectularius</name>
    <name type="common">Bed bug</name>
    <name type="synonym">Acanthia lectularia</name>
    <dbReference type="NCBI Taxonomy" id="79782"/>
    <lineage>
        <taxon>Eukaryota</taxon>
        <taxon>Metazoa</taxon>
        <taxon>Ecdysozoa</taxon>
        <taxon>Arthropoda</taxon>
        <taxon>Hexapoda</taxon>
        <taxon>Insecta</taxon>
        <taxon>Pterygota</taxon>
        <taxon>Neoptera</taxon>
        <taxon>Paraneoptera</taxon>
        <taxon>Hemiptera</taxon>
        <taxon>Heteroptera</taxon>
        <taxon>Panheteroptera</taxon>
        <taxon>Cimicomorpha</taxon>
        <taxon>Cimicidae</taxon>
        <taxon>Cimex</taxon>
    </lineage>
</organism>
<dbReference type="InterPro" id="IPR043193">
    <property type="entry name" value="GLOD4"/>
</dbReference>
<dbReference type="RefSeq" id="XP_014240546.1">
    <property type="nucleotide sequence ID" value="XM_014385060.2"/>
</dbReference>
<dbReference type="GeneID" id="106661565"/>
<dbReference type="Pfam" id="PF21701">
    <property type="entry name" value="GLOD4_C"/>
    <property type="match status" value="1"/>
</dbReference>
<evidence type="ECO:0000313" key="2">
    <source>
        <dbReference type="Proteomes" id="UP000494040"/>
    </source>
</evidence>
<dbReference type="PANTHER" id="PTHR46466">
    <property type="entry name" value="GLYOXALASE DOMAIN-CONTAINING PROTEIN 4"/>
    <property type="match status" value="1"/>
</dbReference>
<proteinExistence type="predicted"/>
<dbReference type="AlphaFoldDB" id="A0A8I6TBE8"/>
<accession>A0A8I6TBE8</accession>
<dbReference type="Gene3D" id="3.10.180.10">
    <property type="entry name" value="2,3-Dihydroxybiphenyl 1,2-Dioxygenase, domain 1"/>
    <property type="match status" value="2"/>
</dbReference>
<protein>
    <recommendedName>
        <fullName evidence="3">Glyoxalase domain-containing protein 4</fullName>
    </recommendedName>
</protein>
<reference evidence="1" key="1">
    <citation type="submission" date="2022-01" db="UniProtKB">
        <authorList>
            <consortium name="EnsemblMetazoa"/>
        </authorList>
    </citation>
    <scope>IDENTIFICATION</scope>
</reference>
<dbReference type="PANTHER" id="PTHR46466:SF1">
    <property type="entry name" value="GLYOXALASE DOMAIN-CONTAINING PROTEIN 4"/>
    <property type="match status" value="1"/>
</dbReference>
<name>A0A8I6TBE8_CIMLE</name>
<dbReference type="OrthoDB" id="432204at2759"/>
<evidence type="ECO:0000313" key="1">
    <source>
        <dbReference type="EnsemblMetazoa" id="XP_014240546.1"/>
    </source>
</evidence>